<name>A0A9W6V4B1_9ACTN</name>
<dbReference type="EMBL" id="BSSA01000014">
    <property type="protein sequence ID" value="GLW71915.1"/>
    <property type="molecule type" value="Genomic_DNA"/>
</dbReference>
<comment type="caution">
    <text evidence="1">The sequence shown here is derived from an EMBL/GenBank/DDBJ whole genome shotgun (WGS) entry which is preliminary data.</text>
</comment>
<gene>
    <name evidence="1" type="ORF">Kpho02_42140</name>
</gene>
<accession>A0A9W6V4B1</accession>
<protein>
    <submittedName>
        <fullName evidence="1">Uncharacterized protein</fullName>
    </submittedName>
</protein>
<dbReference type="AlphaFoldDB" id="A0A9W6V4B1"/>
<evidence type="ECO:0000313" key="1">
    <source>
        <dbReference type="EMBL" id="GLW71915.1"/>
    </source>
</evidence>
<evidence type="ECO:0000313" key="2">
    <source>
        <dbReference type="Proteomes" id="UP001165041"/>
    </source>
</evidence>
<dbReference type="Proteomes" id="UP001165041">
    <property type="component" value="Unassembled WGS sequence"/>
</dbReference>
<reference evidence="1" key="1">
    <citation type="submission" date="2023-02" db="EMBL/GenBank/DDBJ databases">
        <title>Kitasatospora phosalacinea NBRC 14627.</title>
        <authorList>
            <person name="Ichikawa N."/>
            <person name="Sato H."/>
            <person name="Tonouchi N."/>
        </authorList>
    </citation>
    <scope>NUCLEOTIDE SEQUENCE</scope>
    <source>
        <strain evidence="1">NBRC 14627</strain>
    </source>
</reference>
<organism evidence="1 2">
    <name type="scientific">Kitasatospora phosalacinea</name>
    <dbReference type="NCBI Taxonomy" id="2065"/>
    <lineage>
        <taxon>Bacteria</taxon>
        <taxon>Bacillati</taxon>
        <taxon>Actinomycetota</taxon>
        <taxon>Actinomycetes</taxon>
        <taxon>Kitasatosporales</taxon>
        <taxon>Streptomycetaceae</taxon>
        <taxon>Kitasatospora</taxon>
    </lineage>
</organism>
<sequence length="60" mass="6364">MRTGTVALLVRVVVRVVVLVLGHRDPSALVPAPEVNPRSEQDPKAAVVTVVVPRCAIRVG</sequence>
<proteinExistence type="predicted"/>